<dbReference type="GO" id="GO:0016787">
    <property type="term" value="F:hydrolase activity"/>
    <property type="evidence" value="ECO:0007669"/>
    <property type="project" value="UniProtKB-UniRule"/>
</dbReference>
<feature type="compositionally biased region" description="Basic and acidic residues" evidence="6">
    <location>
        <begin position="13"/>
        <end position="29"/>
    </location>
</feature>
<dbReference type="Gene3D" id="3.40.50.300">
    <property type="entry name" value="P-loop containing nucleotide triphosphate hydrolases"/>
    <property type="match status" value="3"/>
</dbReference>
<dbReference type="GO" id="GO:0000725">
    <property type="term" value="P:recombinational repair"/>
    <property type="evidence" value="ECO:0007669"/>
    <property type="project" value="TreeGrafter"/>
</dbReference>
<evidence type="ECO:0000256" key="1">
    <source>
        <dbReference type="ARBA" id="ARBA00022741"/>
    </source>
</evidence>
<gene>
    <name evidence="8" type="ORF">ABRQ22_07675</name>
</gene>
<dbReference type="GO" id="GO:0003677">
    <property type="term" value="F:DNA binding"/>
    <property type="evidence" value="ECO:0007669"/>
    <property type="project" value="InterPro"/>
</dbReference>
<dbReference type="AlphaFoldDB" id="A0AAU8G4M4"/>
<keyword evidence="4 5" id="KW-0067">ATP-binding</keyword>
<dbReference type="InterPro" id="IPR027785">
    <property type="entry name" value="UvrD-like_helicase_C"/>
</dbReference>
<keyword evidence="2 5" id="KW-0378">Hydrolase</keyword>
<dbReference type="GO" id="GO:0005524">
    <property type="term" value="F:ATP binding"/>
    <property type="evidence" value="ECO:0007669"/>
    <property type="project" value="UniProtKB-UniRule"/>
</dbReference>
<dbReference type="PANTHER" id="PTHR11070">
    <property type="entry name" value="UVRD / RECB / PCRA DNA HELICASE FAMILY MEMBER"/>
    <property type="match status" value="1"/>
</dbReference>
<feature type="region of interest" description="Disordered" evidence="6">
    <location>
        <begin position="153"/>
        <end position="173"/>
    </location>
</feature>
<dbReference type="PROSITE" id="PS51198">
    <property type="entry name" value="UVRD_HELICASE_ATP_BIND"/>
    <property type="match status" value="1"/>
</dbReference>
<keyword evidence="1 5" id="KW-0547">Nucleotide-binding</keyword>
<dbReference type="InterPro" id="IPR000212">
    <property type="entry name" value="DNA_helicase_UvrD/REP"/>
</dbReference>
<organism evidence="8">
    <name type="scientific">Cellulosimicrobium sp. ES-005</name>
    <dbReference type="NCBI Taxonomy" id="3163031"/>
    <lineage>
        <taxon>Bacteria</taxon>
        <taxon>Bacillati</taxon>
        <taxon>Actinomycetota</taxon>
        <taxon>Actinomycetes</taxon>
        <taxon>Micrococcales</taxon>
        <taxon>Promicromonosporaceae</taxon>
        <taxon>Cellulosimicrobium</taxon>
    </lineage>
</organism>
<dbReference type="InterPro" id="IPR027417">
    <property type="entry name" value="P-loop_NTPase"/>
</dbReference>
<dbReference type="GO" id="GO:0005829">
    <property type="term" value="C:cytosol"/>
    <property type="evidence" value="ECO:0007669"/>
    <property type="project" value="TreeGrafter"/>
</dbReference>
<dbReference type="SUPFAM" id="SSF52540">
    <property type="entry name" value="P-loop containing nucleoside triphosphate hydrolases"/>
    <property type="match status" value="1"/>
</dbReference>
<feature type="binding site" evidence="5">
    <location>
        <begin position="222"/>
        <end position="229"/>
    </location>
    <ligand>
        <name>ATP</name>
        <dbReference type="ChEBI" id="CHEBI:30616"/>
    </ligand>
</feature>
<sequence length="739" mass="78249">MPLQPSPSPSATTHRDHRDHRDPATHAVAEEQQHLDAALARRTRLLAELDAQLAVPVDPDRPGAEDVVERSRRAGLHRRRTELERAESGLVFGRVDTVEGVTRHVGRVGIAAPDDDADPLVLDWRADGARAFYTATAREPQGLARRRHVRTAGDRVTGVDDEPLDGSATGADDEDGLVGEGALLAALSERRTGRMGTAVATLQAEQDAIVRAPAEQTLVVQGGPGTGKTVVALHRVAYLLFTHPHLAERGVLLLGPSSRFLEYVAQVLPALGETAVVSATCDTLVPGVAPERDESREIAELKGRALWQDVVARYADSLVPDARALTVRLDGEPLTLDAARVGQVLRAARAGGRSVLAARRRAVDLLLDALVDEAAARHAELLERVEEGFEDVLGKLDAGLAAHDDRAPTTGARGGDVDGELTDDDLDRLRDDLAGEPGFTTAVDAWWPVTDARTALADLLGDAALLARHAPELSAAEVGLVVGEPVGLAPSDVPLLDALADALGTPDAPGEQGEFLAQRATTRRDWVYGHVVVDEAQELSPMQWHMVLRRCPTRSVTAVGDVDQTEAPHRHTDWADVVGPIFGERWHRADLTICYRTPREVMELVGPVLRAAGSRNAPPRAVRDAGVAPRDVVVPADASDATLGAAVAAEVARLAERYDGGSVGVVAPRDRLGRLGAAVSGVPVLSTSEAKGLEWDAVVVVDPDGIAAEPRGGNGLYVAMTRCTQELARVGVGAPSGTG</sequence>
<feature type="domain" description="UvrD-like helicase ATP-binding" evidence="7">
    <location>
        <begin position="201"/>
        <end position="598"/>
    </location>
</feature>
<dbReference type="EMBL" id="CP159290">
    <property type="protein sequence ID" value="XCH31551.1"/>
    <property type="molecule type" value="Genomic_DNA"/>
</dbReference>
<proteinExistence type="predicted"/>
<reference evidence="8" key="1">
    <citation type="submission" date="2024-06" db="EMBL/GenBank/DDBJ databases">
        <title>Complete genome sequence of the cellulolytic actinobacterium, Cellulosimicrobium ES-005.</title>
        <authorList>
            <person name="Matthews C.T."/>
            <person name="Underwood K.D."/>
            <person name="Ghanchi K.M."/>
            <person name="Fields S.D."/>
            <person name="Gardner S.G."/>
        </authorList>
    </citation>
    <scope>NUCLEOTIDE SEQUENCE</scope>
    <source>
        <strain evidence="8">ES-005</strain>
    </source>
</reference>
<protein>
    <submittedName>
        <fullName evidence="8">AAA family ATPase</fullName>
    </submittedName>
</protein>
<name>A0AAU8G4M4_9MICO</name>
<dbReference type="GO" id="GO:0043138">
    <property type="term" value="F:3'-5' DNA helicase activity"/>
    <property type="evidence" value="ECO:0007669"/>
    <property type="project" value="TreeGrafter"/>
</dbReference>
<feature type="region of interest" description="Disordered" evidence="6">
    <location>
        <begin position="1"/>
        <end position="29"/>
    </location>
</feature>
<evidence type="ECO:0000256" key="3">
    <source>
        <dbReference type="ARBA" id="ARBA00022806"/>
    </source>
</evidence>
<evidence type="ECO:0000313" key="8">
    <source>
        <dbReference type="EMBL" id="XCH31551.1"/>
    </source>
</evidence>
<evidence type="ECO:0000256" key="6">
    <source>
        <dbReference type="SAM" id="MobiDB-lite"/>
    </source>
</evidence>
<dbReference type="InterPro" id="IPR014016">
    <property type="entry name" value="UvrD-like_ATP-bd"/>
</dbReference>
<dbReference type="Pfam" id="PF13538">
    <property type="entry name" value="UvrD_C_2"/>
    <property type="match status" value="1"/>
</dbReference>
<evidence type="ECO:0000256" key="2">
    <source>
        <dbReference type="ARBA" id="ARBA00022801"/>
    </source>
</evidence>
<evidence type="ECO:0000256" key="4">
    <source>
        <dbReference type="ARBA" id="ARBA00022840"/>
    </source>
</evidence>
<evidence type="ECO:0000259" key="7">
    <source>
        <dbReference type="PROSITE" id="PS51198"/>
    </source>
</evidence>
<evidence type="ECO:0000256" key="5">
    <source>
        <dbReference type="PROSITE-ProRule" id="PRU00560"/>
    </source>
</evidence>
<dbReference type="Pfam" id="PF13245">
    <property type="entry name" value="AAA_19"/>
    <property type="match status" value="1"/>
</dbReference>
<accession>A0AAU8G4M4</accession>
<keyword evidence="3 5" id="KW-0347">Helicase</keyword>
<dbReference type="PANTHER" id="PTHR11070:SF45">
    <property type="entry name" value="DNA 3'-5' HELICASE"/>
    <property type="match status" value="1"/>
</dbReference>
<dbReference type="RefSeq" id="WP_353709111.1">
    <property type="nucleotide sequence ID" value="NZ_CP159290.1"/>
</dbReference>